<name>A0ABP1CQ63_9APHY</name>
<evidence type="ECO:0008006" key="13">
    <source>
        <dbReference type="Google" id="ProtNLM"/>
    </source>
</evidence>
<dbReference type="Gene3D" id="2.170.270.10">
    <property type="entry name" value="SET domain"/>
    <property type="match status" value="1"/>
</dbReference>
<feature type="compositionally biased region" description="Basic residues" evidence="8">
    <location>
        <begin position="372"/>
        <end position="384"/>
    </location>
</feature>
<keyword evidence="2" id="KW-0158">Chromosome</keyword>
<feature type="region of interest" description="Disordered" evidence="8">
    <location>
        <begin position="638"/>
        <end position="666"/>
    </location>
</feature>
<feature type="compositionally biased region" description="Polar residues" evidence="8">
    <location>
        <begin position="427"/>
        <end position="437"/>
    </location>
</feature>
<evidence type="ECO:0000256" key="1">
    <source>
        <dbReference type="ARBA" id="ARBA00004286"/>
    </source>
</evidence>
<evidence type="ECO:0000259" key="10">
    <source>
        <dbReference type="PROSITE" id="PS50867"/>
    </source>
</evidence>
<accession>A0ABP1CQ63</accession>
<evidence type="ECO:0000313" key="12">
    <source>
        <dbReference type="Proteomes" id="UP001497453"/>
    </source>
</evidence>
<keyword evidence="5" id="KW-0949">S-adenosyl-L-methionine</keyword>
<feature type="compositionally biased region" description="Low complexity" evidence="8">
    <location>
        <begin position="196"/>
        <end position="208"/>
    </location>
</feature>
<feature type="compositionally biased region" description="Low complexity" evidence="8">
    <location>
        <begin position="19"/>
        <end position="34"/>
    </location>
</feature>
<feature type="domain" description="SET" evidence="9">
    <location>
        <begin position="943"/>
        <end position="1078"/>
    </location>
</feature>
<feature type="compositionally biased region" description="Basic and acidic residues" evidence="8">
    <location>
        <begin position="35"/>
        <end position="52"/>
    </location>
</feature>
<dbReference type="PROSITE" id="PS50867">
    <property type="entry name" value="PRE_SET"/>
    <property type="match status" value="1"/>
</dbReference>
<feature type="compositionally biased region" description="Low complexity" evidence="8">
    <location>
        <begin position="102"/>
        <end position="113"/>
    </location>
</feature>
<keyword evidence="4" id="KW-0808">Transferase</keyword>
<feature type="region of interest" description="Disordered" evidence="8">
    <location>
        <begin position="326"/>
        <end position="437"/>
    </location>
</feature>
<reference evidence="12" key="1">
    <citation type="submission" date="2024-04" db="EMBL/GenBank/DDBJ databases">
        <authorList>
            <person name="Shaw F."/>
            <person name="Minotto A."/>
        </authorList>
    </citation>
    <scope>NUCLEOTIDE SEQUENCE [LARGE SCALE GENOMIC DNA]</scope>
</reference>
<evidence type="ECO:0000256" key="2">
    <source>
        <dbReference type="ARBA" id="ARBA00022454"/>
    </source>
</evidence>
<evidence type="ECO:0000256" key="8">
    <source>
        <dbReference type="SAM" id="MobiDB-lite"/>
    </source>
</evidence>
<organism evidence="11 12">
    <name type="scientific">Somion occarium</name>
    <dbReference type="NCBI Taxonomy" id="3059160"/>
    <lineage>
        <taxon>Eukaryota</taxon>
        <taxon>Fungi</taxon>
        <taxon>Dikarya</taxon>
        <taxon>Basidiomycota</taxon>
        <taxon>Agaricomycotina</taxon>
        <taxon>Agaricomycetes</taxon>
        <taxon>Polyporales</taxon>
        <taxon>Cerrenaceae</taxon>
        <taxon>Somion</taxon>
    </lineage>
</organism>
<feature type="region of interest" description="Disordered" evidence="8">
    <location>
        <begin position="1"/>
        <end position="301"/>
    </location>
</feature>
<keyword evidence="12" id="KW-1185">Reference proteome</keyword>
<feature type="compositionally biased region" description="Polar residues" evidence="8">
    <location>
        <begin position="474"/>
        <end position="499"/>
    </location>
</feature>
<proteinExistence type="predicted"/>
<evidence type="ECO:0000259" key="9">
    <source>
        <dbReference type="PROSITE" id="PS50280"/>
    </source>
</evidence>
<dbReference type="SMART" id="SM00317">
    <property type="entry name" value="SET"/>
    <property type="match status" value="1"/>
</dbReference>
<feature type="compositionally biased region" description="Basic and acidic residues" evidence="8">
    <location>
        <begin position="80"/>
        <end position="94"/>
    </location>
</feature>
<feature type="region of interest" description="Disordered" evidence="8">
    <location>
        <begin position="473"/>
        <end position="499"/>
    </location>
</feature>
<keyword evidence="7" id="KW-0862">Zinc</keyword>
<comment type="subcellular location">
    <subcellularLocation>
        <location evidence="1">Chromosome</location>
    </subcellularLocation>
</comment>
<dbReference type="InterPro" id="IPR046341">
    <property type="entry name" value="SET_dom_sf"/>
</dbReference>
<evidence type="ECO:0000256" key="7">
    <source>
        <dbReference type="ARBA" id="ARBA00022833"/>
    </source>
</evidence>
<feature type="region of interest" description="Disordered" evidence="8">
    <location>
        <begin position="515"/>
        <end position="577"/>
    </location>
</feature>
<evidence type="ECO:0000256" key="3">
    <source>
        <dbReference type="ARBA" id="ARBA00022603"/>
    </source>
</evidence>
<feature type="compositionally biased region" description="Basic and acidic residues" evidence="8">
    <location>
        <begin position="221"/>
        <end position="239"/>
    </location>
</feature>
<keyword evidence="6" id="KW-0479">Metal-binding</keyword>
<evidence type="ECO:0000256" key="4">
    <source>
        <dbReference type="ARBA" id="ARBA00022679"/>
    </source>
</evidence>
<feature type="compositionally biased region" description="Low complexity" evidence="8">
    <location>
        <begin position="641"/>
        <end position="653"/>
    </location>
</feature>
<dbReference type="Pfam" id="PF00856">
    <property type="entry name" value="SET"/>
    <property type="match status" value="1"/>
</dbReference>
<dbReference type="Pfam" id="PF05033">
    <property type="entry name" value="Pre-SET"/>
    <property type="match status" value="1"/>
</dbReference>
<dbReference type="InterPro" id="IPR007728">
    <property type="entry name" value="Pre-SET_dom"/>
</dbReference>
<dbReference type="Proteomes" id="UP001497453">
    <property type="component" value="Chromosome 1"/>
</dbReference>
<dbReference type="PANTHER" id="PTHR46223">
    <property type="entry name" value="HISTONE-LYSINE N-METHYLTRANSFERASE SUV39H"/>
    <property type="match status" value="1"/>
</dbReference>
<protein>
    <recommendedName>
        <fullName evidence="13">SET domain-containing protein</fullName>
    </recommendedName>
</protein>
<dbReference type="InterPro" id="IPR001214">
    <property type="entry name" value="SET_dom"/>
</dbReference>
<feature type="compositionally biased region" description="Low complexity" evidence="8">
    <location>
        <begin position="356"/>
        <end position="371"/>
    </location>
</feature>
<gene>
    <name evidence="11" type="ORF">GFSPODELE1_LOCUS1396</name>
</gene>
<evidence type="ECO:0000313" key="11">
    <source>
        <dbReference type="EMBL" id="CAL1696904.1"/>
    </source>
</evidence>
<feature type="domain" description="Pre-SET" evidence="10">
    <location>
        <begin position="869"/>
        <end position="938"/>
    </location>
</feature>
<feature type="compositionally biased region" description="Low complexity" evidence="8">
    <location>
        <begin position="701"/>
        <end position="724"/>
    </location>
</feature>
<keyword evidence="3" id="KW-0489">Methyltransferase</keyword>
<dbReference type="EMBL" id="OZ037944">
    <property type="protein sequence ID" value="CAL1696904.1"/>
    <property type="molecule type" value="Genomic_DNA"/>
</dbReference>
<sequence>MALHKGRQKEHPSGWTVLEPTPSDPAASPTSASSEDMRDEIMDPGKQTRIEDYIPSLSVSPDKKKKRKALTSPSTSPLVESHKRNRVEYAKGRGNDLGNEALSLPSQSQSNSSAKPPTSASINSSAVKSAGVPRPTGSAKHPYANPSLSKTTNTGTTSPSVTFQSTSHATHTPNSSTSTHPPDQPRPPMARKSTGGRRAALALRAAAGVDVTRARPASMGGRERIGKEKPYAEVSKSDGGEGSGSVKPHIGLKEATRVVKRGAGAATSSAASKSITKEGGKRPLPPEANLDSDLPPKPKSQSFTAALMALVDSKSPIGKEIIVISSDSESEAEAASELYKQHPTRRSRSESGSPHTSTSRARRSASSSTSRTRSRARSISHTRKQSGNIDEPIVISDSEDDVEDSERVQRPISPTPEFEFSGDIPSPVSSCDSNNVQDMNVGDAEAFMRNLSDDSLLLASPDSERATTPRIRVSPTNITNPSTVWSSSSMSIGNRSPSSLKRKVTMVGTLFGGQDGFFRNVHTKSQPTRSSKDVSRSSTLSSSRRTTRPPSGDASRHSPEIILTGSADETDPAESERHHLEIPKVVVAELHAEVSHMSSQLKTKAIRDLLTPIREKSMSASSGTQSLSDIINSAALSNARPSVSVGSKKPSPSWTDSLSHSPALDEEEMEVLSMIEGTDEEEEPPFMPSTMIERARKFRRSLSLSSTSRSSQQSSRSNSVSKAASPPPTRPPRPRRNTSQKMTKQFAISRLGLQIKGSEVEILLYGGRHPAKEFASLQVAAHKLPHTVANYIKELSLTRRVTPRNRQDIFADVIQANTRDDEPDAPRISIINTIDPEVEPIPAFQYHYSNLMVHHEHIPQPRCQPDMLQHCNCAGACKPRSCPCAAWQMKWLPKQAKSGFIYDSDRRLHPGMYAYPIFECNMYCGCNDECQNRVVQLGRSVGVKVNIQKTAKKGWGIFAACGDEYIPANTFIGVYAGEYITVHEAEKRESIYNKSGRTYLFDVDFDFDEGPDEIEKAASYCIDAFYTGNFTRYLNHSCDPNCVITACFINESNLDKPLLTIFSIQDILDGEELCLSYFGSHAALGANDTPPHGSIHVSCECGSARCIGRIWK</sequence>
<feature type="compositionally biased region" description="Low complexity" evidence="8">
    <location>
        <begin position="262"/>
        <end position="274"/>
    </location>
</feature>
<dbReference type="SUPFAM" id="SSF82199">
    <property type="entry name" value="SET domain"/>
    <property type="match status" value="1"/>
</dbReference>
<feature type="region of interest" description="Disordered" evidence="8">
    <location>
        <begin position="699"/>
        <end position="743"/>
    </location>
</feature>
<feature type="compositionally biased region" description="Low complexity" evidence="8">
    <location>
        <begin position="147"/>
        <end position="181"/>
    </location>
</feature>
<evidence type="ECO:0000256" key="5">
    <source>
        <dbReference type="ARBA" id="ARBA00022691"/>
    </source>
</evidence>
<feature type="compositionally biased region" description="Low complexity" evidence="8">
    <location>
        <begin position="536"/>
        <end position="551"/>
    </location>
</feature>
<dbReference type="PANTHER" id="PTHR46223:SF3">
    <property type="entry name" value="HISTONE-LYSINE N-METHYLTRANSFERASE SET-23"/>
    <property type="match status" value="1"/>
</dbReference>
<evidence type="ECO:0000256" key="6">
    <source>
        <dbReference type="ARBA" id="ARBA00022723"/>
    </source>
</evidence>
<feature type="compositionally biased region" description="Polar residues" evidence="8">
    <location>
        <begin position="114"/>
        <end position="127"/>
    </location>
</feature>
<dbReference type="PROSITE" id="PS50280">
    <property type="entry name" value="SET"/>
    <property type="match status" value="1"/>
</dbReference>
<dbReference type="InterPro" id="IPR050973">
    <property type="entry name" value="H3K9_Histone-Lys_N-MTase"/>
</dbReference>